<name>A0ABV9R742_9MICO</name>
<dbReference type="SUPFAM" id="SSF53822">
    <property type="entry name" value="Periplasmic binding protein-like I"/>
    <property type="match status" value="1"/>
</dbReference>
<dbReference type="Gene3D" id="1.10.260.40">
    <property type="entry name" value="lambda repressor-like DNA-binding domains"/>
    <property type="match status" value="1"/>
</dbReference>
<gene>
    <name evidence="5" type="ORF">ACFPER_10795</name>
</gene>
<evidence type="ECO:0000256" key="3">
    <source>
        <dbReference type="ARBA" id="ARBA00023163"/>
    </source>
</evidence>
<keyword evidence="1" id="KW-0805">Transcription regulation</keyword>
<dbReference type="GO" id="GO:0003677">
    <property type="term" value="F:DNA binding"/>
    <property type="evidence" value="ECO:0007669"/>
    <property type="project" value="UniProtKB-KW"/>
</dbReference>
<proteinExistence type="predicted"/>
<dbReference type="Pfam" id="PF13377">
    <property type="entry name" value="Peripla_BP_3"/>
    <property type="match status" value="1"/>
</dbReference>
<dbReference type="InterPro" id="IPR046335">
    <property type="entry name" value="LacI/GalR-like_sensor"/>
</dbReference>
<dbReference type="InterPro" id="IPR010982">
    <property type="entry name" value="Lambda_DNA-bd_dom_sf"/>
</dbReference>
<dbReference type="PROSITE" id="PS50932">
    <property type="entry name" value="HTH_LACI_2"/>
    <property type="match status" value="1"/>
</dbReference>
<evidence type="ECO:0000256" key="1">
    <source>
        <dbReference type="ARBA" id="ARBA00023015"/>
    </source>
</evidence>
<dbReference type="CDD" id="cd01392">
    <property type="entry name" value="HTH_LacI"/>
    <property type="match status" value="1"/>
</dbReference>
<evidence type="ECO:0000259" key="4">
    <source>
        <dbReference type="PROSITE" id="PS50932"/>
    </source>
</evidence>
<dbReference type="Proteomes" id="UP001595960">
    <property type="component" value="Unassembled WGS sequence"/>
</dbReference>
<keyword evidence="6" id="KW-1185">Reference proteome</keyword>
<dbReference type="InterPro" id="IPR000843">
    <property type="entry name" value="HTH_LacI"/>
</dbReference>
<dbReference type="EMBL" id="JBHSJC010000001">
    <property type="protein sequence ID" value="MFC4829282.1"/>
    <property type="molecule type" value="Genomic_DNA"/>
</dbReference>
<dbReference type="SUPFAM" id="SSF47413">
    <property type="entry name" value="lambda repressor-like DNA-binding domains"/>
    <property type="match status" value="1"/>
</dbReference>
<feature type="domain" description="HTH lacI-type" evidence="4">
    <location>
        <begin position="7"/>
        <end position="61"/>
    </location>
</feature>
<evidence type="ECO:0000313" key="5">
    <source>
        <dbReference type="EMBL" id="MFC4829282.1"/>
    </source>
</evidence>
<evidence type="ECO:0000313" key="6">
    <source>
        <dbReference type="Proteomes" id="UP001595960"/>
    </source>
</evidence>
<dbReference type="PANTHER" id="PTHR30146">
    <property type="entry name" value="LACI-RELATED TRANSCRIPTIONAL REPRESSOR"/>
    <property type="match status" value="1"/>
</dbReference>
<keyword evidence="3" id="KW-0804">Transcription</keyword>
<dbReference type="Pfam" id="PF00356">
    <property type="entry name" value="LacI"/>
    <property type="match status" value="1"/>
</dbReference>
<organism evidence="5 6">
    <name type="scientific">Agromyces aurantiacus</name>
    <dbReference type="NCBI Taxonomy" id="165814"/>
    <lineage>
        <taxon>Bacteria</taxon>
        <taxon>Bacillati</taxon>
        <taxon>Actinomycetota</taxon>
        <taxon>Actinomycetes</taxon>
        <taxon>Micrococcales</taxon>
        <taxon>Microbacteriaceae</taxon>
        <taxon>Agromyces</taxon>
    </lineage>
</organism>
<evidence type="ECO:0000256" key="2">
    <source>
        <dbReference type="ARBA" id="ARBA00023125"/>
    </source>
</evidence>
<keyword evidence="2 5" id="KW-0238">DNA-binding</keyword>
<sequence>MAAERRVTLAFLAAQAGVSLTTISKVLNGHPDVAADTRSRVEDLLRRSGYRRRGSGRRSTAVELVLPDLHGALSLELIDGVREGASASGHSLTLTVAGDAGVPDGSWLDALLERRPAAVIVYAGVAPSAREMLRSRGVPVVVLEPADAPEPGIPAMGVAHWSAAVTATRHLIGLGHRRIAAISGPESVVGSHARLDGFRSAMHLAGLSVPDGWARFDHTDAAAGERAALELLASSLRPTAILAGSDMQALGVLNAVRGLGLRIPEDVSLVGYDDEPVSSSSSPRLTTVHQPLRELGLAAARLALRLDEDLAAEATRVDFAATLVLRDSTGPPPPEYNVGNSP</sequence>
<dbReference type="RefSeq" id="WP_307834946.1">
    <property type="nucleotide sequence ID" value="NZ_JAFBBW010000001.1"/>
</dbReference>
<dbReference type="SMART" id="SM00354">
    <property type="entry name" value="HTH_LACI"/>
    <property type="match status" value="1"/>
</dbReference>
<dbReference type="InterPro" id="IPR028082">
    <property type="entry name" value="Peripla_BP_I"/>
</dbReference>
<dbReference type="Gene3D" id="3.40.50.2300">
    <property type="match status" value="2"/>
</dbReference>
<comment type="caution">
    <text evidence="5">The sequence shown here is derived from an EMBL/GenBank/DDBJ whole genome shotgun (WGS) entry which is preliminary data.</text>
</comment>
<accession>A0ABV9R742</accession>
<dbReference type="PANTHER" id="PTHR30146:SF153">
    <property type="entry name" value="LACTOSE OPERON REPRESSOR"/>
    <property type="match status" value="1"/>
</dbReference>
<reference evidence="6" key="1">
    <citation type="journal article" date="2019" name="Int. J. Syst. Evol. Microbiol.">
        <title>The Global Catalogue of Microorganisms (GCM) 10K type strain sequencing project: providing services to taxonomists for standard genome sequencing and annotation.</title>
        <authorList>
            <consortium name="The Broad Institute Genomics Platform"/>
            <consortium name="The Broad Institute Genome Sequencing Center for Infectious Disease"/>
            <person name="Wu L."/>
            <person name="Ma J."/>
        </authorList>
    </citation>
    <scope>NUCLEOTIDE SEQUENCE [LARGE SCALE GENOMIC DNA]</scope>
    <source>
        <strain evidence="6">CGMCC 1.12192</strain>
    </source>
</reference>
<protein>
    <submittedName>
        <fullName evidence="5">LacI family DNA-binding transcriptional regulator</fullName>
    </submittedName>
</protein>